<evidence type="ECO:0000256" key="1">
    <source>
        <dbReference type="ARBA" id="ARBA00023118"/>
    </source>
</evidence>
<evidence type="ECO:0000313" key="3">
    <source>
        <dbReference type="Proteomes" id="UP000555828"/>
    </source>
</evidence>
<dbReference type="Pfam" id="PF09704">
    <property type="entry name" value="Cas_Cas5d"/>
    <property type="match status" value="1"/>
</dbReference>
<dbReference type="InterPro" id="IPR013422">
    <property type="entry name" value="CRISPR-assoc_prot_Cas5_N"/>
</dbReference>
<proteinExistence type="predicted"/>
<dbReference type="EMBL" id="JACHEX010000006">
    <property type="protein sequence ID" value="MBB6063336.1"/>
    <property type="molecule type" value="Genomic_DNA"/>
</dbReference>
<dbReference type="RefSeq" id="WP_184619918.1">
    <property type="nucleotide sequence ID" value="NZ_JACHEX010000006.1"/>
</dbReference>
<dbReference type="Proteomes" id="UP000555828">
    <property type="component" value="Unassembled WGS sequence"/>
</dbReference>
<dbReference type="Gene3D" id="3.30.70.2660">
    <property type="match status" value="1"/>
</dbReference>
<dbReference type="NCBIfam" id="TIGR02593">
    <property type="entry name" value="CRISPR_cas5"/>
    <property type="match status" value="1"/>
</dbReference>
<dbReference type="InterPro" id="IPR021124">
    <property type="entry name" value="CRISPR-assoc_prot_Cas5"/>
</dbReference>
<reference evidence="2 3" key="1">
    <citation type="submission" date="2020-08" db="EMBL/GenBank/DDBJ databases">
        <title>Genomic Encyclopedia of Type Strains, Phase IV (KMG-IV): sequencing the most valuable type-strain genomes for metagenomic binning, comparative biology and taxonomic classification.</title>
        <authorList>
            <person name="Goeker M."/>
        </authorList>
    </citation>
    <scope>NUCLEOTIDE SEQUENCE [LARGE SCALE GENOMIC DNA]</scope>
    <source>
        <strain evidence="2 3">DSM 13481</strain>
    </source>
</reference>
<dbReference type="GO" id="GO:0051607">
    <property type="term" value="P:defense response to virus"/>
    <property type="evidence" value="ECO:0007669"/>
    <property type="project" value="UniProtKB-KW"/>
</dbReference>
<protein>
    <submittedName>
        <fullName evidence="2">CRISPR-associated protein Cas5h</fullName>
    </submittedName>
</protein>
<dbReference type="GO" id="GO:0043571">
    <property type="term" value="P:maintenance of CRISPR repeat elements"/>
    <property type="evidence" value="ECO:0007669"/>
    <property type="project" value="InterPro"/>
</dbReference>
<comment type="caution">
    <text evidence="2">The sequence shown here is derived from an EMBL/GenBank/DDBJ whole genome shotgun (WGS) entry which is preliminary data.</text>
</comment>
<organism evidence="2 3">
    <name type="scientific">Thermosipho japonicus</name>
    <dbReference type="NCBI Taxonomy" id="90323"/>
    <lineage>
        <taxon>Bacteria</taxon>
        <taxon>Thermotogati</taxon>
        <taxon>Thermotogota</taxon>
        <taxon>Thermotogae</taxon>
        <taxon>Thermotogales</taxon>
        <taxon>Fervidobacteriaceae</taxon>
        <taxon>Thermosipho</taxon>
    </lineage>
</organism>
<keyword evidence="3" id="KW-1185">Reference proteome</keyword>
<name>A0A841GHY6_9BACT</name>
<accession>A0A841GHY6</accession>
<keyword evidence="1" id="KW-0051">Antiviral defense</keyword>
<sequence>MKAFCFDIKADMGFFKKNDSNARVFTTYNFIHKPAVLGIFGAILGYGGYDRDKKNNSIEYYEKLKNFKIAIKPLYRKPLKKTVVIFNNSSGLASQEPGGVLQAKEQIIVESLGYTIFVPFFETFSEDEKEIYEKLEYMVKNKYAEYPIYFGKNEFLAYFENYKSLNVEELERKEVVVNSLVKMKDVDFFVKTDEEEFGLFEDHKGEKSVTIIEELPYDFDENYMYVKDLFIFTDKELKIKNNESFWRTNDNEVIYVF</sequence>
<gene>
    <name evidence="2" type="ORF">HNP65_001806</name>
</gene>
<dbReference type="AlphaFoldDB" id="A0A841GHY6"/>
<evidence type="ECO:0000313" key="2">
    <source>
        <dbReference type="EMBL" id="MBB6063336.1"/>
    </source>
</evidence>